<evidence type="ECO:0000313" key="3">
    <source>
        <dbReference type="Proteomes" id="UP000781932"/>
    </source>
</evidence>
<feature type="compositionally biased region" description="Polar residues" evidence="1">
    <location>
        <begin position="396"/>
        <end position="427"/>
    </location>
</feature>
<dbReference type="RefSeq" id="XP_038741553.1">
    <property type="nucleotide sequence ID" value="XM_038893143.1"/>
</dbReference>
<gene>
    <name evidence="2" type="ORF">CkaCkLH20_10429</name>
</gene>
<sequence length="476" mass="53282">MEMEIGFDSDEEEQDVYPGLVTNIHAPAYDPDTVLTLLPHQRPQVVLVEVIEAPQVEEYTHASVPSPTKDKKVLLVAKIMDHQCYNRKTDWTEGPYSRPELVDHHFSLELAVYQHLYLTTKDKDFEDIPGRKKMTGASSFAPEFYGSWVIRHQSTQSDTATNTPAHEIEAGPSSRIASGNERFVGVILLEHIDGYSIRDYCSRKGPDGTLIPRTESRPGRPSMPQLNDRLEVLKQIIDGIVSHLHVGVTHEHYNTRDFLIVEKRGELPRVVKVGHALSTVWRWTREAIKYKEPQTGYMQLPRPIHPLNWVNLRMSSFYFLEDWYPTEWSDEGDKDKSTSLFGKWLLETFGEEAEDVPGYHYSVWSTYQNKMIAEDEAMIAADEAAEQAGVSGPEEASQNDTASGQDSGQPDVENTSASASENLTSKVSGIDTSTAAATTVDSASSEILQQWLGLSTLSISGQQQVESKPGVDEKAK</sequence>
<name>A0A9P6HXW5_9PEZI</name>
<dbReference type="AlphaFoldDB" id="A0A9P6HXW5"/>
<dbReference type="EMBL" id="JAATWM020000040">
    <property type="protein sequence ID" value="KAF9872092.1"/>
    <property type="molecule type" value="Genomic_DNA"/>
</dbReference>
<organism evidence="2 3">
    <name type="scientific">Colletotrichum karsti</name>
    <dbReference type="NCBI Taxonomy" id="1095194"/>
    <lineage>
        <taxon>Eukaryota</taxon>
        <taxon>Fungi</taxon>
        <taxon>Dikarya</taxon>
        <taxon>Ascomycota</taxon>
        <taxon>Pezizomycotina</taxon>
        <taxon>Sordariomycetes</taxon>
        <taxon>Hypocreomycetidae</taxon>
        <taxon>Glomerellales</taxon>
        <taxon>Glomerellaceae</taxon>
        <taxon>Colletotrichum</taxon>
        <taxon>Colletotrichum boninense species complex</taxon>
    </lineage>
</organism>
<feature type="region of interest" description="Disordered" evidence="1">
    <location>
        <begin position="383"/>
        <end position="430"/>
    </location>
</feature>
<dbReference type="GeneID" id="62166217"/>
<accession>A0A9P6HXW5</accession>
<reference evidence="2" key="2">
    <citation type="submission" date="2020-11" db="EMBL/GenBank/DDBJ databases">
        <title>Whole genome sequencing of Colletotrichum sp.</title>
        <authorList>
            <person name="Li H."/>
        </authorList>
    </citation>
    <scope>NUCLEOTIDE SEQUENCE</scope>
    <source>
        <strain evidence="2">CkLH20</strain>
    </source>
</reference>
<reference evidence="2" key="1">
    <citation type="submission" date="2020-03" db="EMBL/GenBank/DDBJ databases">
        <authorList>
            <person name="He L."/>
        </authorList>
    </citation>
    <scope>NUCLEOTIDE SEQUENCE</scope>
    <source>
        <strain evidence="2">CkLH20</strain>
    </source>
</reference>
<evidence type="ECO:0008006" key="4">
    <source>
        <dbReference type="Google" id="ProtNLM"/>
    </source>
</evidence>
<keyword evidence="3" id="KW-1185">Reference proteome</keyword>
<dbReference type="Proteomes" id="UP000781932">
    <property type="component" value="Unassembled WGS sequence"/>
</dbReference>
<comment type="caution">
    <text evidence="2">The sequence shown here is derived from an EMBL/GenBank/DDBJ whole genome shotgun (WGS) entry which is preliminary data.</text>
</comment>
<evidence type="ECO:0000256" key="1">
    <source>
        <dbReference type="SAM" id="MobiDB-lite"/>
    </source>
</evidence>
<evidence type="ECO:0000313" key="2">
    <source>
        <dbReference type="EMBL" id="KAF9872092.1"/>
    </source>
</evidence>
<proteinExistence type="predicted"/>
<dbReference type="OrthoDB" id="4824076at2759"/>
<protein>
    <recommendedName>
        <fullName evidence="4">Protein kinase domain-containing protein</fullName>
    </recommendedName>
</protein>